<comment type="caution">
    <text evidence="4">The sequence shown here is derived from an EMBL/GenBank/DDBJ whole genome shotgun (WGS) entry which is preliminary data.</text>
</comment>
<reference evidence="4 5" key="1">
    <citation type="submission" date="2023-08" db="EMBL/GenBank/DDBJ databases">
        <title>Black Yeasts Isolated from many extreme environments.</title>
        <authorList>
            <person name="Coleine C."/>
            <person name="Stajich J.E."/>
            <person name="Selbmann L."/>
        </authorList>
    </citation>
    <scope>NUCLEOTIDE SEQUENCE [LARGE SCALE GENOMIC DNA]</scope>
    <source>
        <strain evidence="4 5">CCFEE 536</strain>
    </source>
</reference>
<protein>
    <submittedName>
        <fullName evidence="4">Uncharacterized protein</fullName>
    </submittedName>
</protein>
<accession>A0ABR0LZ08</accession>
<evidence type="ECO:0000256" key="2">
    <source>
        <dbReference type="ARBA" id="ARBA00022857"/>
    </source>
</evidence>
<comment type="similarity">
    <text evidence="1">Belongs to the short-chain dehydrogenases/reductases (SDR) family.</text>
</comment>
<dbReference type="Gene3D" id="3.40.50.720">
    <property type="entry name" value="NAD(P)-binding Rossmann-like Domain"/>
    <property type="match status" value="1"/>
</dbReference>
<gene>
    <name evidence="4" type="ORF">LTR16_004052</name>
</gene>
<evidence type="ECO:0000256" key="1">
    <source>
        <dbReference type="ARBA" id="ARBA00006484"/>
    </source>
</evidence>
<dbReference type="PANTHER" id="PTHR43544:SF7">
    <property type="entry name" value="NADB-LER2"/>
    <property type="match status" value="1"/>
</dbReference>
<name>A0ABR0LZ08_9PEZI</name>
<dbReference type="Proteomes" id="UP001357485">
    <property type="component" value="Unassembled WGS sequence"/>
</dbReference>
<proteinExistence type="inferred from homology"/>
<dbReference type="PANTHER" id="PTHR43544">
    <property type="entry name" value="SHORT-CHAIN DEHYDROGENASE/REDUCTASE"/>
    <property type="match status" value="1"/>
</dbReference>
<evidence type="ECO:0000313" key="5">
    <source>
        <dbReference type="Proteomes" id="UP001357485"/>
    </source>
</evidence>
<dbReference type="InterPro" id="IPR036291">
    <property type="entry name" value="NAD(P)-bd_dom_sf"/>
</dbReference>
<keyword evidence="3" id="KW-0560">Oxidoreductase</keyword>
<dbReference type="Pfam" id="PF00106">
    <property type="entry name" value="adh_short"/>
    <property type="match status" value="1"/>
</dbReference>
<evidence type="ECO:0000256" key="3">
    <source>
        <dbReference type="ARBA" id="ARBA00023002"/>
    </source>
</evidence>
<dbReference type="InterPro" id="IPR002347">
    <property type="entry name" value="SDR_fam"/>
</dbReference>
<dbReference type="SUPFAM" id="SSF51735">
    <property type="entry name" value="NAD(P)-binding Rossmann-fold domains"/>
    <property type="match status" value="1"/>
</dbReference>
<sequence length="143" mass="15087">MATVLVSGANKGKDAQALRIGYGFVQKYLARPNTTVIGTVRDPSAASFKALYDIPKALGSSIILVKVESTSETDAIEAVKSLSTFGIDHLDLVLRNAGVVKLAAFVPVADLKIPDLMEHADVNAAGVVLLFQTVLPVLESLHS</sequence>
<organism evidence="4 5">
    <name type="scientific">Cryomyces antarcticus</name>
    <dbReference type="NCBI Taxonomy" id="329879"/>
    <lineage>
        <taxon>Eukaryota</taxon>
        <taxon>Fungi</taxon>
        <taxon>Dikarya</taxon>
        <taxon>Ascomycota</taxon>
        <taxon>Pezizomycotina</taxon>
        <taxon>Dothideomycetes</taxon>
        <taxon>Dothideomycetes incertae sedis</taxon>
        <taxon>Cryomyces</taxon>
    </lineage>
</organism>
<keyword evidence="5" id="KW-1185">Reference proteome</keyword>
<dbReference type="EMBL" id="JAVRRA010008699">
    <property type="protein sequence ID" value="KAK5256084.1"/>
    <property type="molecule type" value="Genomic_DNA"/>
</dbReference>
<keyword evidence="2" id="KW-0521">NADP</keyword>
<evidence type="ECO:0000313" key="4">
    <source>
        <dbReference type="EMBL" id="KAK5256084.1"/>
    </source>
</evidence>
<dbReference type="InterPro" id="IPR051468">
    <property type="entry name" value="Fungal_SecMetab_SDRs"/>
</dbReference>